<dbReference type="VEuPathDB" id="FungiDB:CHGG_02013"/>
<dbReference type="EMBL" id="CH408029">
    <property type="protein sequence ID" value="EAQ93778.1"/>
    <property type="molecule type" value="Genomic_DNA"/>
</dbReference>
<accession>Q2HCP1</accession>
<sequence length="149" mass="16479">MPGSLTSERTCFVDWDEYPADGIEVDQRFRLSVTLTIAVEEGDSAEFPPLEASLGLCCGDGEDVYRSLMQDMTGGGYGCPTLDLIQGKVKMSDGGNYYQVAFVWEDCHIIEPSESYYLTFNLEQYPELGLEEMAKQGATFSCVLNLAPE</sequence>
<name>Q2HCP1_CHAGB</name>
<dbReference type="OrthoDB" id="10390171at2759"/>
<keyword evidence="2" id="KW-1185">Reference proteome</keyword>
<dbReference type="AlphaFoldDB" id="Q2HCP1"/>
<dbReference type="InParanoid" id="Q2HCP1"/>
<evidence type="ECO:0000313" key="2">
    <source>
        <dbReference type="Proteomes" id="UP000001056"/>
    </source>
</evidence>
<protein>
    <submittedName>
        <fullName evidence="1">Uncharacterized protein</fullName>
    </submittedName>
</protein>
<dbReference type="GeneID" id="4388310"/>
<proteinExistence type="predicted"/>
<reference evidence="2" key="1">
    <citation type="journal article" date="2015" name="Genome Announc.">
        <title>Draft genome sequence of the cellulolytic fungus Chaetomium globosum.</title>
        <authorList>
            <person name="Cuomo C.A."/>
            <person name="Untereiner W.A."/>
            <person name="Ma L.-J."/>
            <person name="Grabherr M."/>
            <person name="Birren B.W."/>
        </authorList>
    </citation>
    <scope>NUCLEOTIDE SEQUENCE [LARGE SCALE GENOMIC DNA]</scope>
    <source>
        <strain evidence="2">ATCC 6205 / CBS 148.51 / DSM 1962 / NBRC 6347 / NRRL 1970</strain>
    </source>
</reference>
<gene>
    <name evidence="1" type="ORF">CHGG_02013</name>
</gene>
<dbReference type="HOGENOM" id="CLU_1749419_0_0_1"/>
<dbReference type="RefSeq" id="XP_001221234.1">
    <property type="nucleotide sequence ID" value="XM_001221233.1"/>
</dbReference>
<dbReference type="Proteomes" id="UP000001056">
    <property type="component" value="Unassembled WGS sequence"/>
</dbReference>
<organism evidence="1 2">
    <name type="scientific">Chaetomium globosum (strain ATCC 6205 / CBS 148.51 / DSM 1962 / NBRC 6347 / NRRL 1970)</name>
    <name type="common">Soil fungus</name>
    <dbReference type="NCBI Taxonomy" id="306901"/>
    <lineage>
        <taxon>Eukaryota</taxon>
        <taxon>Fungi</taxon>
        <taxon>Dikarya</taxon>
        <taxon>Ascomycota</taxon>
        <taxon>Pezizomycotina</taxon>
        <taxon>Sordariomycetes</taxon>
        <taxon>Sordariomycetidae</taxon>
        <taxon>Sordariales</taxon>
        <taxon>Chaetomiaceae</taxon>
        <taxon>Chaetomium</taxon>
    </lineage>
</organism>
<evidence type="ECO:0000313" key="1">
    <source>
        <dbReference type="EMBL" id="EAQ93778.1"/>
    </source>
</evidence>